<proteinExistence type="predicted"/>
<reference evidence="1" key="1">
    <citation type="journal article" date="2015" name="Nature">
        <title>Complex archaea that bridge the gap between prokaryotes and eukaryotes.</title>
        <authorList>
            <person name="Spang A."/>
            <person name="Saw J.H."/>
            <person name="Jorgensen S.L."/>
            <person name="Zaremba-Niedzwiedzka K."/>
            <person name="Martijn J."/>
            <person name="Lind A.E."/>
            <person name="van Eijk R."/>
            <person name="Schleper C."/>
            <person name="Guy L."/>
            <person name="Ettema T.J."/>
        </authorList>
    </citation>
    <scope>NUCLEOTIDE SEQUENCE</scope>
</reference>
<dbReference type="EMBL" id="LAZR01002562">
    <property type="protein sequence ID" value="KKN28447.1"/>
    <property type="molecule type" value="Genomic_DNA"/>
</dbReference>
<organism evidence="1">
    <name type="scientific">marine sediment metagenome</name>
    <dbReference type="NCBI Taxonomy" id="412755"/>
    <lineage>
        <taxon>unclassified sequences</taxon>
        <taxon>metagenomes</taxon>
        <taxon>ecological metagenomes</taxon>
    </lineage>
</organism>
<sequence length="67" mass="7409">MGEGYHRLDGLGMKERDEQIILLLGGGLRHKIIASRVGMTPSGIATRLQKLREQGKIPVTRGRNRDG</sequence>
<protein>
    <recommendedName>
        <fullName evidence="2">HTH asnC-type domain-containing protein</fullName>
    </recommendedName>
</protein>
<dbReference type="Pfam" id="PF13412">
    <property type="entry name" value="HTH_24"/>
    <property type="match status" value="1"/>
</dbReference>
<gene>
    <name evidence="1" type="ORF">LCGC14_0854150</name>
</gene>
<accession>A0A0F9PUL8</accession>
<evidence type="ECO:0008006" key="2">
    <source>
        <dbReference type="Google" id="ProtNLM"/>
    </source>
</evidence>
<name>A0A0F9PUL8_9ZZZZ</name>
<evidence type="ECO:0000313" key="1">
    <source>
        <dbReference type="EMBL" id="KKN28447.1"/>
    </source>
</evidence>
<dbReference type="SUPFAM" id="SSF46785">
    <property type="entry name" value="Winged helix' DNA-binding domain"/>
    <property type="match status" value="1"/>
</dbReference>
<dbReference type="AlphaFoldDB" id="A0A0F9PUL8"/>
<comment type="caution">
    <text evidence="1">The sequence shown here is derived from an EMBL/GenBank/DDBJ whole genome shotgun (WGS) entry which is preliminary data.</text>
</comment>
<dbReference type="InterPro" id="IPR036390">
    <property type="entry name" value="WH_DNA-bd_sf"/>
</dbReference>